<comment type="caution">
    <text evidence="1">The sequence shown here is derived from an EMBL/GenBank/DDBJ whole genome shotgun (WGS) entry which is preliminary data.</text>
</comment>
<proteinExistence type="predicted"/>
<reference evidence="1" key="1">
    <citation type="journal article" date="2015" name="Nature">
        <title>Complex archaea that bridge the gap between prokaryotes and eukaryotes.</title>
        <authorList>
            <person name="Spang A."/>
            <person name="Saw J.H."/>
            <person name="Jorgensen S.L."/>
            <person name="Zaremba-Niedzwiedzka K."/>
            <person name="Martijn J."/>
            <person name="Lind A.E."/>
            <person name="van Eijk R."/>
            <person name="Schleper C."/>
            <person name="Guy L."/>
            <person name="Ettema T.J."/>
        </authorList>
    </citation>
    <scope>NUCLEOTIDE SEQUENCE</scope>
</reference>
<dbReference type="EMBL" id="LAZR01031839">
    <property type="protein sequence ID" value="KKL52583.1"/>
    <property type="molecule type" value="Genomic_DNA"/>
</dbReference>
<sequence length="60" mass="6981">MPDNEKEYPRVTIDGKLAMRILNTLISSTRMEGFNLMEVHETAVRLTATMEDRGYTFTRE</sequence>
<dbReference type="AlphaFoldDB" id="A0A0F9CT27"/>
<protein>
    <submittedName>
        <fullName evidence="1">Uncharacterized protein</fullName>
    </submittedName>
</protein>
<evidence type="ECO:0000313" key="1">
    <source>
        <dbReference type="EMBL" id="KKL52583.1"/>
    </source>
</evidence>
<gene>
    <name evidence="1" type="ORF">LCGC14_2284010</name>
</gene>
<accession>A0A0F9CT27</accession>
<name>A0A0F9CT27_9ZZZZ</name>
<organism evidence="1">
    <name type="scientific">marine sediment metagenome</name>
    <dbReference type="NCBI Taxonomy" id="412755"/>
    <lineage>
        <taxon>unclassified sequences</taxon>
        <taxon>metagenomes</taxon>
        <taxon>ecological metagenomes</taxon>
    </lineage>
</organism>